<dbReference type="InterPro" id="IPR036291">
    <property type="entry name" value="NAD(P)-bd_dom_sf"/>
</dbReference>
<evidence type="ECO:0000256" key="1">
    <source>
        <dbReference type="ARBA" id="ARBA00007637"/>
    </source>
</evidence>
<dbReference type="Pfam" id="PF01370">
    <property type="entry name" value="Epimerase"/>
    <property type="match status" value="1"/>
</dbReference>
<proteinExistence type="inferred from homology"/>
<sequence length="302" mass="32713">MAKKAVVTGGAGFIGSNLSQALTAAGWETHIVDIDPSFRRDSLPKAASLHIVDIRSTDEIQNIFEGADVVFHTAAKPRVPYSIDHPVETTDENITGTVSVLTAAAHAKVRRVVYSSSGSAYGEQTTLPFVETMIASPVNPYGLQKYVGELFAKMWVDVYGIETVSLRYFNVYGPGLDPNGPYALAIGRFLMARKNNQPITIYGDGTITRDFTHVRDVVAANMLAAESPKAGKGEVINIGAGRNVSIQKLAEMFGGPIEYGPPRIEAHDALSDNRRAKELLDWEPRVVLEDGIAELKKLSGLQ</sequence>
<evidence type="ECO:0000259" key="2">
    <source>
        <dbReference type="Pfam" id="PF01370"/>
    </source>
</evidence>
<dbReference type="InterPro" id="IPR001509">
    <property type="entry name" value="Epimerase_deHydtase"/>
</dbReference>
<dbReference type="Gene3D" id="3.90.25.10">
    <property type="entry name" value="UDP-galactose 4-epimerase, domain 1"/>
    <property type="match status" value="1"/>
</dbReference>
<dbReference type="SUPFAM" id="SSF51735">
    <property type="entry name" value="NAD(P)-binding Rossmann-fold domains"/>
    <property type="match status" value="1"/>
</dbReference>
<evidence type="ECO:0000313" key="4">
    <source>
        <dbReference type="Proteomes" id="UP000034290"/>
    </source>
</evidence>
<accession>A0A0G2ASE2</accession>
<reference evidence="3 4" key="1">
    <citation type="journal article" date="2015" name="Nature">
        <title>rRNA introns, odd ribosomes, and small enigmatic genomes across a large radiation of phyla.</title>
        <authorList>
            <person name="Brown C.T."/>
            <person name="Hug L.A."/>
            <person name="Thomas B.C."/>
            <person name="Sharon I."/>
            <person name="Castelle C.J."/>
            <person name="Singh A."/>
            <person name="Wilkins M.J."/>
            <person name="Williams K.H."/>
            <person name="Banfield J.F."/>
        </authorList>
    </citation>
    <scope>NUCLEOTIDE SEQUENCE [LARGE SCALE GENOMIC DNA]</scope>
</reference>
<dbReference type="Proteomes" id="UP000034290">
    <property type="component" value="Unassembled WGS sequence"/>
</dbReference>
<gene>
    <name evidence="3" type="ORF">UY81_C0037G0004</name>
</gene>
<name>A0A0G2ASE2_9BACT</name>
<dbReference type="Gene3D" id="3.40.50.720">
    <property type="entry name" value="NAD(P)-binding Rossmann-like Domain"/>
    <property type="match status" value="1"/>
</dbReference>
<organism evidence="3 4">
    <name type="scientific">Candidatus Giovannonibacteria bacterium GW2011_GWA2_53_7</name>
    <dbReference type="NCBI Taxonomy" id="1618650"/>
    <lineage>
        <taxon>Bacteria</taxon>
        <taxon>Candidatus Giovannoniibacteriota</taxon>
    </lineage>
</organism>
<dbReference type="PANTHER" id="PTHR43000">
    <property type="entry name" value="DTDP-D-GLUCOSE 4,6-DEHYDRATASE-RELATED"/>
    <property type="match status" value="1"/>
</dbReference>
<comment type="similarity">
    <text evidence="1">Belongs to the NAD(P)-dependent epimerase/dehydratase family.</text>
</comment>
<dbReference type="EMBL" id="LCRM01000037">
    <property type="protein sequence ID" value="KKW35714.1"/>
    <property type="molecule type" value="Genomic_DNA"/>
</dbReference>
<comment type="caution">
    <text evidence="3">The sequence shown here is derived from an EMBL/GenBank/DDBJ whole genome shotgun (WGS) entry which is preliminary data.</text>
</comment>
<dbReference type="AlphaFoldDB" id="A0A0G2ASE2"/>
<protein>
    <submittedName>
        <fullName evidence="3">UDP-glucose 4-epimerase</fullName>
    </submittedName>
</protein>
<feature type="domain" description="NAD-dependent epimerase/dehydratase" evidence="2">
    <location>
        <begin position="6"/>
        <end position="239"/>
    </location>
</feature>
<evidence type="ECO:0000313" key="3">
    <source>
        <dbReference type="EMBL" id="KKW35714.1"/>
    </source>
</evidence>